<gene>
    <name evidence="1" type="ORF">K7G82_20365</name>
</gene>
<keyword evidence="2" id="KW-1185">Reference proteome</keyword>
<name>A0ABS7PXI1_9SPHN</name>
<proteinExistence type="predicted"/>
<organism evidence="1 2">
    <name type="scientific">Sphingomonas colocasiae</name>
    <dbReference type="NCBI Taxonomy" id="1848973"/>
    <lineage>
        <taxon>Bacteria</taxon>
        <taxon>Pseudomonadati</taxon>
        <taxon>Pseudomonadota</taxon>
        <taxon>Alphaproteobacteria</taxon>
        <taxon>Sphingomonadales</taxon>
        <taxon>Sphingomonadaceae</taxon>
        <taxon>Sphingomonas</taxon>
    </lineage>
</organism>
<dbReference type="Proteomes" id="UP000706039">
    <property type="component" value="Unassembled WGS sequence"/>
</dbReference>
<dbReference type="RefSeq" id="WP_222991750.1">
    <property type="nucleotide sequence ID" value="NZ_JAINVV010000009.1"/>
</dbReference>
<protein>
    <submittedName>
        <fullName evidence="1">DUF3572 domain-containing protein</fullName>
    </submittedName>
</protein>
<evidence type="ECO:0000313" key="2">
    <source>
        <dbReference type="Proteomes" id="UP000706039"/>
    </source>
</evidence>
<comment type="caution">
    <text evidence="1">The sequence shown here is derived from an EMBL/GenBank/DDBJ whole genome shotgun (WGS) entry which is preliminary data.</text>
</comment>
<sequence>MAGPETNAEPLALSALVWTLSEPARADRLLSVTGLTADDLRARAGDRALLSAVLAFLEAHEPDLIACAAALEVKPLILVETRRMLDA</sequence>
<accession>A0ABS7PXI1</accession>
<dbReference type="InterPro" id="IPR021955">
    <property type="entry name" value="DUF3572"/>
</dbReference>
<dbReference type="Pfam" id="PF12096">
    <property type="entry name" value="DUF3572"/>
    <property type="match status" value="1"/>
</dbReference>
<dbReference type="EMBL" id="JAINVV010000009">
    <property type="protein sequence ID" value="MBY8824669.1"/>
    <property type="molecule type" value="Genomic_DNA"/>
</dbReference>
<evidence type="ECO:0000313" key="1">
    <source>
        <dbReference type="EMBL" id="MBY8824669.1"/>
    </source>
</evidence>
<reference evidence="1 2" key="1">
    <citation type="submission" date="2021-08" db="EMBL/GenBank/DDBJ databases">
        <authorList>
            <person name="Tuo L."/>
        </authorList>
    </citation>
    <scope>NUCLEOTIDE SEQUENCE [LARGE SCALE GENOMIC DNA]</scope>
    <source>
        <strain evidence="1 2">JCM 31229</strain>
    </source>
</reference>